<feature type="region of interest" description="Disordered" evidence="1">
    <location>
        <begin position="73"/>
        <end position="99"/>
    </location>
</feature>
<dbReference type="EMBL" id="JBHSDJ010000132">
    <property type="protein sequence ID" value="MFC4249389.1"/>
    <property type="molecule type" value="Genomic_DNA"/>
</dbReference>
<accession>A0ABD5P561</accession>
<dbReference type="Proteomes" id="UP001595821">
    <property type="component" value="Unassembled WGS sequence"/>
</dbReference>
<dbReference type="GeneID" id="71852034"/>
<evidence type="ECO:0000313" key="2">
    <source>
        <dbReference type="EMBL" id="MFC4249389.1"/>
    </source>
</evidence>
<comment type="caution">
    <text evidence="2">The sequence shown here is derived from an EMBL/GenBank/DDBJ whole genome shotgun (WGS) entry which is preliminary data.</text>
</comment>
<evidence type="ECO:0008006" key="4">
    <source>
        <dbReference type="Google" id="ProtNLM"/>
    </source>
</evidence>
<sequence>MDLTRRQLLAAAAGGGAVIGGGKAVDNVFLGYDRLTGTNLQRQDLDPLVAERLYPSGERVATVDGYRITQDDGVVSVRDGDGDGDEPIASFDPSTADPEDAAAVDEDLGLADGPLEQLVADLGALEAGDVQFRYDSYPDFFDLVAASEDRPYTVSALRGRRSVNATLIEGFANADPTDPEAIVEGLVDGFREHTFYDVPRYAAGSVEDNVIFGLRDLRQYFESSTDFASITDGGNTGLFCYELTRRSVDALQAVHATEQTTPVFAGYVKDDRHKHVYTIVASAIREDGALVVPVTFVDYTHSTLYDDLRLRWLLGEGLDAYDARHRATSVDWYR</sequence>
<organism evidence="2 3">
    <name type="scientific">Natribaculum luteum</name>
    <dbReference type="NCBI Taxonomy" id="1586232"/>
    <lineage>
        <taxon>Archaea</taxon>
        <taxon>Methanobacteriati</taxon>
        <taxon>Methanobacteriota</taxon>
        <taxon>Stenosarchaea group</taxon>
        <taxon>Halobacteria</taxon>
        <taxon>Halobacteriales</taxon>
        <taxon>Natrialbaceae</taxon>
        <taxon>Natribaculum</taxon>
    </lineage>
</organism>
<dbReference type="RefSeq" id="WP_246970758.1">
    <property type="nucleotide sequence ID" value="NZ_CP095397.1"/>
</dbReference>
<name>A0ABD5P561_9EURY</name>
<evidence type="ECO:0000313" key="3">
    <source>
        <dbReference type="Proteomes" id="UP001595821"/>
    </source>
</evidence>
<protein>
    <recommendedName>
        <fullName evidence="4">Twin-arginine translocation signal domain-containing protein</fullName>
    </recommendedName>
</protein>
<dbReference type="AlphaFoldDB" id="A0ABD5P561"/>
<evidence type="ECO:0000256" key="1">
    <source>
        <dbReference type="SAM" id="MobiDB-lite"/>
    </source>
</evidence>
<gene>
    <name evidence="2" type="ORF">ACFOZ7_21070</name>
</gene>
<reference evidence="2 3" key="1">
    <citation type="journal article" date="2014" name="Int. J. Syst. Evol. Microbiol.">
        <title>Complete genome sequence of Corynebacterium casei LMG S-19264T (=DSM 44701T), isolated from a smear-ripened cheese.</title>
        <authorList>
            <consortium name="US DOE Joint Genome Institute (JGI-PGF)"/>
            <person name="Walter F."/>
            <person name="Albersmeier A."/>
            <person name="Kalinowski J."/>
            <person name="Ruckert C."/>
        </authorList>
    </citation>
    <scope>NUCLEOTIDE SEQUENCE [LARGE SCALE GENOMIC DNA]</scope>
    <source>
        <strain evidence="2 3">IBRC-M 10912</strain>
    </source>
</reference>
<proteinExistence type="predicted"/>